<proteinExistence type="predicted"/>
<dbReference type="EMBL" id="BKAU01000004">
    <property type="protein sequence ID" value="GEP97079.1"/>
    <property type="molecule type" value="Genomic_DNA"/>
</dbReference>
<dbReference type="CDD" id="cd06588">
    <property type="entry name" value="PhnB_like"/>
    <property type="match status" value="1"/>
</dbReference>
<keyword evidence="3" id="KW-1185">Reference proteome</keyword>
<dbReference type="PANTHER" id="PTHR33990">
    <property type="entry name" value="PROTEIN YJDN-RELATED"/>
    <property type="match status" value="1"/>
</dbReference>
<feature type="domain" description="PhnB-like" evidence="1">
    <location>
        <begin position="9"/>
        <end position="128"/>
    </location>
</feature>
<dbReference type="Proteomes" id="UP000321436">
    <property type="component" value="Unassembled WGS sequence"/>
</dbReference>
<gene>
    <name evidence="2" type="ORF">CCY01nite_33390</name>
</gene>
<evidence type="ECO:0000259" key="1">
    <source>
        <dbReference type="Pfam" id="PF06983"/>
    </source>
</evidence>
<reference evidence="2 3" key="1">
    <citation type="submission" date="2019-07" db="EMBL/GenBank/DDBJ databases">
        <title>Whole genome shotgun sequence of Chitinophaga cymbidii NBRC 109752.</title>
        <authorList>
            <person name="Hosoyama A."/>
            <person name="Uohara A."/>
            <person name="Ohji S."/>
            <person name="Ichikawa N."/>
        </authorList>
    </citation>
    <scope>NUCLEOTIDE SEQUENCE [LARGE SCALE GENOMIC DNA]</scope>
    <source>
        <strain evidence="2 3">NBRC 109752</strain>
    </source>
</reference>
<dbReference type="Pfam" id="PF06983">
    <property type="entry name" value="3-dmu-9_3-mt"/>
    <property type="match status" value="1"/>
</dbReference>
<dbReference type="OrthoDB" id="9806473at2"/>
<protein>
    <submittedName>
        <fullName evidence="2">VOC family protein</fullName>
    </submittedName>
</protein>
<evidence type="ECO:0000313" key="2">
    <source>
        <dbReference type="EMBL" id="GEP97079.1"/>
    </source>
</evidence>
<name>A0A512RN33_9BACT</name>
<dbReference type="PANTHER" id="PTHR33990:SF2">
    <property type="entry name" value="PHNB-LIKE DOMAIN-CONTAINING PROTEIN"/>
    <property type="match status" value="1"/>
</dbReference>
<dbReference type="Gene3D" id="3.10.180.10">
    <property type="entry name" value="2,3-Dihydroxybiphenyl 1,2-Dioxygenase, domain 1"/>
    <property type="match status" value="1"/>
</dbReference>
<dbReference type="RefSeq" id="WP_146864312.1">
    <property type="nucleotide sequence ID" value="NZ_BKAU01000004.1"/>
</dbReference>
<evidence type="ECO:0000313" key="3">
    <source>
        <dbReference type="Proteomes" id="UP000321436"/>
    </source>
</evidence>
<comment type="caution">
    <text evidence="2">The sequence shown here is derived from an EMBL/GenBank/DDBJ whole genome shotgun (WGS) entry which is preliminary data.</text>
</comment>
<organism evidence="2 3">
    <name type="scientific">Chitinophaga cymbidii</name>
    <dbReference type="NCBI Taxonomy" id="1096750"/>
    <lineage>
        <taxon>Bacteria</taxon>
        <taxon>Pseudomonadati</taxon>
        <taxon>Bacteroidota</taxon>
        <taxon>Chitinophagia</taxon>
        <taxon>Chitinophagales</taxon>
        <taxon>Chitinophagaceae</taxon>
        <taxon>Chitinophaga</taxon>
    </lineage>
</organism>
<dbReference type="SUPFAM" id="SSF54593">
    <property type="entry name" value="Glyoxalase/Bleomycin resistance protein/Dihydroxybiphenyl dioxygenase"/>
    <property type="match status" value="1"/>
</dbReference>
<dbReference type="InterPro" id="IPR028973">
    <property type="entry name" value="PhnB-like"/>
</dbReference>
<dbReference type="InterPro" id="IPR029068">
    <property type="entry name" value="Glyas_Bleomycin-R_OHBP_Dase"/>
</dbReference>
<accession>A0A512RN33</accession>
<dbReference type="InterPro" id="IPR009725">
    <property type="entry name" value="3_dmu_93_MTrfase"/>
</dbReference>
<dbReference type="PIRSF" id="PIRSF021700">
    <property type="entry name" value="3_dmu_93_MTrfase"/>
    <property type="match status" value="1"/>
</dbReference>
<dbReference type="AlphaFoldDB" id="A0A512RN33"/>
<sequence>MKKRITNSKLTTNLWFNKNGEEAVDFYLSVFKNSQKGRVAYYTEEGFELHGMTTDTPMTIEFALEGQEFVALNGGPHFQFSEAISFIVNCETQEEVDYYWEKLGAGGDPKAQVCGWLKDRFGVSWQIVPDFLTEIVHHEDKTKVAKVMNAMFKMEGKLDLAVLKAAFEG</sequence>